<sequence length="48" mass="5271">RDGPYNKVIPKYEFIGNLKINLTEVLMDGKGMSKITASSSSLGNLLEK</sequence>
<proteinExistence type="predicted"/>
<protein>
    <submittedName>
        <fullName evidence="1">Uncharacterized protein</fullName>
    </submittedName>
</protein>
<evidence type="ECO:0000313" key="2">
    <source>
        <dbReference type="Proteomes" id="UP000708208"/>
    </source>
</evidence>
<reference evidence="1" key="1">
    <citation type="submission" date="2021-06" db="EMBL/GenBank/DDBJ databases">
        <authorList>
            <person name="Hodson N. C."/>
            <person name="Mongue J. A."/>
            <person name="Jaron S. K."/>
        </authorList>
    </citation>
    <scope>NUCLEOTIDE SEQUENCE</scope>
</reference>
<name>A0A8J2K1B0_9HEXA</name>
<accession>A0A8J2K1B0</accession>
<gene>
    <name evidence="1" type="ORF">AFUS01_LOCUS7352</name>
</gene>
<dbReference type="Proteomes" id="UP000708208">
    <property type="component" value="Unassembled WGS sequence"/>
</dbReference>
<comment type="caution">
    <text evidence="1">The sequence shown here is derived from an EMBL/GenBank/DDBJ whole genome shotgun (WGS) entry which is preliminary data.</text>
</comment>
<dbReference type="AlphaFoldDB" id="A0A8J2K1B0"/>
<dbReference type="EMBL" id="CAJVCH010049512">
    <property type="protein sequence ID" value="CAG7717923.1"/>
    <property type="molecule type" value="Genomic_DNA"/>
</dbReference>
<organism evidence="1 2">
    <name type="scientific">Allacma fusca</name>
    <dbReference type="NCBI Taxonomy" id="39272"/>
    <lineage>
        <taxon>Eukaryota</taxon>
        <taxon>Metazoa</taxon>
        <taxon>Ecdysozoa</taxon>
        <taxon>Arthropoda</taxon>
        <taxon>Hexapoda</taxon>
        <taxon>Collembola</taxon>
        <taxon>Symphypleona</taxon>
        <taxon>Sminthuridae</taxon>
        <taxon>Allacma</taxon>
    </lineage>
</organism>
<feature type="non-terminal residue" evidence="1">
    <location>
        <position position="1"/>
    </location>
</feature>
<keyword evidence="2" id="KW-1185">Reference proteome</keyword>
<evidence type="ECO:0000313" key="1">
    <source>
        <dbReference type="EMBL" id="CAG7717923.1"/>
    </source>
</evidence>